<accession>A0A3D8JY13</accession>
<evidence type="ECO:0000313" key="1">
    <source>
        <dbReference type="EMBL" id="RDU97515.1"/>
    </source>
</evidence>
<gene>
    <name evidence="1" type="ORF">DWV00_16640</name>
</gene>
<dbReference type="Proteomes" id="UP000256838">
    <property type="component" value="Unassembled WGS sequence"/>
</dbReference>
<proteinExistence type="predicted"/>
<organism evidence="1 2">
    <name type="scientific">Trinickia dinghuensis</name>
    <dbReference type="NCBI Taxonomy" id="2291023"/>
    <lineage>
        <taxon>Bacteria</taxon>
        <taxon>Pseudomonadati</taxon>
        <taxon>Pseudomonadota</taxon>
        <taxon>Betaproteobacteria</taxon>
        <taxon>Burkholderiales</taxon>
        <taxon>Burkholderiaceae</taxon>
        <taxon>Trinickia</taxon>
    </lineage>
</organism>
<comment type="caution">
    <text evidence="1">The sequence shown here is derived from an EMBL/GenBank/DDBJ whole genome shotgun (WGS) entry which is preliminary data.</text>
</comment>
<protein>
    <submittedName>
        <fullName evidence="1">Uncharacterized protein</fullName>
    </submittedName>
</protein>
<keyword evidence="2" id="KW-1185">Reference proteome</keyword>
<dbReference type="AlphaFoldDB" id="A0A3D8JY13"/>
<name>A0A3D8JY13_9BURK</name>
<reference evidence="1 2" key="1">
    <citation type="submission" date="2018-08" db="EMBL/GenBank/DDBJ databases">
        <title>Paraburkholderia sp. DHOM06 isolated from forest soil.</title>
        <authorList>
            <person name="Gao Z.-H."/>
            <person name="Qiu L.-H."/>
        </authorList>
    </citation>
    <scope>NUCLEOTIDE SEQUENCE [LARGE SCALE GENOMIC DNA]</scope>
    <source>
        <strain evidence="1 2">DHOM06</strain>
    </source>
</reference>
<dbReference type="EMBL" id="QRGA01000009">
    <property type="protein sequence ID" value="RDU97515.1"/>
    <property type="molecule type" value="Genomic_DNA"/>
</dbReference>
<sequence>MRMTVKADDTTPAVDNRMTVFWPELPSECLTTESDQDLLLAHYPHLPAGVADGSVRTLHRLLDREGGPQFWFVSVDAVARPFSVASVT</sequence>
<evidence type="ECO:0000313" key="2">
    <source>
        <dbReference type="Proteomes" id="UP000256838"/>
    </source>
</evidence>